<evidence type="ECO:0000256" key="1">
    <source>
        <dbReference type="ARBA" id="ARBA00004141"/>
    </source>
</evidence>
<comment type="caution">
    <text evidence="7">The sequence shown here is derived from an EMBL/GenBank/DDBJ whole genome shotgun (WGS) entry which is preliminary data.</text>
</comment>
<keyword evidence="3 5" id="KW-1133">Transmembrane helix</keyword>
<feature type="transmembrane region" description="Helical" evidence="5">
    <location>
        <begin position="184"/>
        <end position="201"/>
    </location>
</feature>
<dbReference type="InterPro" id="IPR051533">
    <property type="entry name" value="WaaL-like"/>
</dbReference>
<comment type="subcellular location">
    <subcellularLocation>
        <location evidence="1">Membrane</location>
        <topology evidence="1">Multi-pass membrane protein</topology>
    </subcellularLocation>
</comment>
<feature type="transmembrane region" description="Helical" evidence="5">
    <location>
        <begin position="121"/>
        <end position="140"/>
    </location>
</feature>
<keyword evidence="4 5" id="KW-0472">Membrane</keyword>
<evidence type="ECO:0000256" key="5">
    <source>
        <dbReference type="SAM" id="Phobius"/>
    </source>
</evidence>
<dbReference type="PANTHER" id="PTHR37422:SF17">
    <property type="entry name" value="O-ANTIGEN LIGASE"/>
    <property type="match status" value="1"/>
</dbReference>
<organism evidence="7 8">
    <name type="scientific">Brevundimonas vesicularis</name>
    <name type="common">Pseudomonas vesicularis</name>
    <dbReference type="NCBI Taxonomy" id="41276"/>
    <lineage>
        <taxon>Bacteria</taxon>
        <taxon>Pseudomonadati</taxon>
        <taxon>Pseudomonadota</taxon>
        <taxon>Alphaproteobacteria</taxon>
        <taxon>Caulobacterales</taxon>
        <taxon>Caulobacteraceae</taxon>
        <taxon>Brevundimonas</taxon>
    </lineage>
</organism>
<feature type="transmembrane region" description="Helical" evidence="5">
    <location>
        <begin position="160"/>
        <end position="177"/>
    </location>
</feature>
<evidence type="ECO:0000259" key="6">
    <source>
        <dbReference type="Pfam" id="PF04932"/>
    </source>
</evidence>
<feature type="transmembrane region" description="Helical" evidence="5">
    <location>
        <begin position="207"/>
        <end position="225"/>
    </location>
</feature>
<gene>
    <name evidence="7" type="ORF">NJD11_14660</name>
</gene>
<dbReference type="RefSeq" id="WP_084375462.1">
    <property type="nucleotide sequence ID" value="NZ_DALYTD010000022.1"/>
</dbReference>
<evidence type="ECO:0000313" key="7">
    <source>
        <dbReference type="EMBL" id="MDX2336179.1"/>
    </source>
</evidence>
<evidence type="ECO:0000256" key="4">
    <source>
        <dbReference type="ARBA" id="ARBA00023136"/>
    </source>
</evidence>
<protein>
    <submittedName>
        <fullName evidence="7">O-antigen ligase family protein</fullName>
    </submittedName>
</protein>
<feature type="transmembrane region" description="Helical" evidence="5">
    <location>
        <begin position="386"/>
        <end position="407"/>
    </location>
</feature>
<evidence type="ECO:0000256" key="2">
    <source>
        <dbReference type="ARBA" id="ARBA00022692"/>
    </source>
</evidence>
<feature type="domain" description="O-antigen ligase-related" evidence="6">
    <location>
        <begin position="194"/>
        <end position="344"/>
    </location>
</feature>
<feature type="transmembrane region" description="Helical" evidence="5">
    <location>
        <begin position="232"/>
        <end position="251"/>
    </location>
</feature>
<reference evidence="7 8" key="1">
    <citation type="journal article" date="2023" name="FEMS Microbes">
        <title>Whole genomes of deep-sea sponge-associated bacteria exhibit high novel natural product potential.</title>
        <authorList>
            <person name="Hesketh-Best P.J."/>
            <person name="January G.G."/>
            <person name="Koch M.J."/>
            <person name="Warburton P.J."/>
            <person name="Howell K.L."/>
            <person name="Upton M."/>
        </authorList>
    </citation>
    <scope>NUCLEOTIDE SEQUENCE [LARGE SCALE GENOMIC DNA]</scope>
    <source>
        <strain evidence="7 8">PC206-O</strain>
    </source>
</reference>
<dbReference type="Proteomes" id="UP001272940">
    <property type="component" value="Unassembled WGS sequence"/>
</dbReference>
<keyword evidence="8" id="KW-1185">Reference proteome</keyword>
<sequence>MKTVVAPTPQAGLRPPSGKKAMPPVARDIALVWMICGLFLNVIGPIAPLMVMTGAAALLLLSLERLPELFKGWPLLLLAVLAPVSASWSDEPAVSFRYGLQWTITVVSMMIAVISTGQVRYVRGLFIATAIILVLCILSGRQGMSQGGPVLIGVLGSKNAMGQLCMLVICSSATLMLSSNQPVILRRAAIVTGLVGTLFLLRTFATGAVISTILFAGVFALLAFASRLTAGAKVLLVGVLIVAMAPLAFIYQDIIQTYEWFLVEVLNKDVGLTGRAYLWHHADALIATKPILGHGFRAIWLGHSSETIGLLRWADLDTGIGFNFHNTFREVLVDFGIVGAALIFIPLGVGLARLVFKLTESKFDISLCFIASMAIVTIFRCFGETLLGSFGDSSLIVIGASMFGYILPPQQIQSTRIHRLSVGR</sequence>
<keyword evidence="2 5" id="KW-0812">Transmembrane</keyword>
<dbReference type="InterPro" id="IPR007016">
    <property type="entry name" value="O-antigen_ligase-rel_domated"/>
</dbReference>
<keyword evidence="7" id="KW-0436">Ligase</keyword>
<dbReference type="PANTHER" id="PTHR37422">
    <property type="entry name" value="TEICHURONIC ACID BIOSYNTHESIS PROTEIN TUAE"/>
    <property type="match status" value="1"/>
</dbReference>
<feature type="transmembrane region" description="Helical" evidence="5">
    <location>
        <begin position="95"/>
        <end position="114"/>
    </location>
</feature>
<feature type="transmembrane region" description="Helical" evidence="5">
    <location>
        <begin position="30"/>
        <end position="61"/>
    </location>
</feature>
<evidence type="ECO:0000313" key="8">
    <source>
        <dbReference type="Proteomes" id="UP001272940"/>
    </source>
</evidence>
<evidence type="ECO:0000256" key="3">
    <source>
        <dbReference type="ARBA" id="ARBA00022989"/>
    </source>
</evidence>
<name>A0ABU4KTP5_BREVE</name>
<feature type="transmembrane region" description="Helical" evidence="5">
    <location>
        <begin position="335"/>
        <end position="356"/>
    </location>
</feature>
<feature type="transmembrane region" description="Helical" evidence="5">
    <location>
        <begin position="363"/>
        <end position="380"/>
    </location>
</feature>
<proteinExistence type="predicted"/>
<dbReference type="EMBL" id="JAMYEC010000011">
    <property type="protein sequence ID" value="MDX2336179.1"/>
    <property type="molecule type" value="Genomic_DNA"/>
</dbReference>
<dbReference type="Pfam" id="PF04932">
    <property type="entry name" value="Wzy_C"/>
    <property type="match status" value="1"/>
</dbReference>
<dbReference type="GO" id="GO:0016874">
    <property type="term" value="F:ligase activity"/>
    <property type="evidence" value="ECO:0007669"/>
    <property type="project" value="UniProtKB-KW"/>
</dbReference>
<accession>A0ABU4KTP5</accession>